<dbReference type="EMBL" id="LXJU01000146">
    <property type="protein sequence ID" value="OGE46664.1"/>
    <property type="molecule type" value="Genomic_DNA"/>
</dbReference>
<proteinExistence type="predicted"/>
<keyword evidence="3" id="KW-1185">Reference proteome</keyword>
<protein>
    <submittedName>
        <fullName evidence="1">Uncharacterized protein</fullName>
    </submittedName>
</protein>
<reference evidence="1 3" key="1">
    <citation type="journal article" date="2016" name="Sci. Rep.">
        <title>Penicillium arizonense, a new, genome sequenced fungal species, reveals a high chemical diversity in secreted metabolites.</title>
        <authorList>
            <person name="Grijseels S."/>
            <person name="Nielsen J.C."/>
            <person name="Randelovic M."/>
            <person name="Nielsen J."/>
            <person name="Nielsen K.F."/>
            <person name="Workman M."/>
            <person name="Frisvad J.C."/>
        </authorList>
    </citation>
    <scope>NUCLEOTIDE SEQUENCE [LARGE SCALE GENOMIC DNA]</scope>
    <source>
        <strain evidence="1 3">CBS 141311</strain>
    </source>
</reference>
<sequence length="89" mass="10015">MPIGSCRGKLSPTHTMKNIRCIEALNLYEGKSTIFCESRVALAPNLPRIEANQSEQALCDALWLIALHSRVFQRRPLPKGTSTNVFKQF</sequence>
<evidence type="ECO:0000313" key="2">
    <source>
        <dbReference type="EMBL" id="OGE46664.1"/>
    </source>
</evidence>
<dbReference type="EMBL" id="LXJU01000232">
    <property type="protein sequence ID" value="OGE46483.1"/>
    <property type="molecule type" value="Genomic_DNA"/>
</dbReference>
<comment type="caution">
    <text evidence="1">The sequence shown here is derived from an EMBL/GenBank/DDBJ whole genome shotgun (WGS) entry which is preliminary data.</text>
</comment>
<dbReference type="Proteomes" id="UP000177622">
    <property type="component" value="Unassembled WGS sequence"/>
</dbReference>
<gene>
    <name evidence="2" type="ORF">PENARI_c146G00329</name>
    <name evidence="1" type="ORF">PENARI_c232G04476</name>
</gene>
<name>A0A1F5KZR8_PENAI</name>
<organism evidence="1 3">
    <name type="scientific">Penicillium arizonense</name>
    <dbReference type="NCBI Taxonomy" id="1835702"/>
    <lineage>
        <taxon>Eukaryota</taxon>
        <taxon>Fungi</taxon>
        <taxon>Dikarya</taxon>
        <taxon>Ascomycota</taxon>
        <taxon>Pezizomycotina</taxon>
        <taxon>Eurotiomycetes</taxon>
        <taxon>Eurotiomycetidae</taxon>
        <taxon>Eurotiales</taxon>
        <taxon>Aspergillaceae</taxon>
        <taxon>Penicillium</taxon>
    </lineage>
</organism>
<accession>A0A1F5KZR8</accession>
<evidence type="ECO:0000313" key="3">
    <source>
        <dbReference type="Proteomes" id="UP000177622"/>
    </source>
</evidence>
<evidence type="ECO:0000313" key="1">
    <source>
        <dbReference type="EMBL" id="OGE46483.1"/>
    </source>
</evidence>
<dbReference type="OrthoDB" id="4375477at2759"/>
<dbReference type="GeneID" id="34582744"/>
<dbReference type="RefSeq" id="XP_022482132.1">
    <property type="nucleotide sequence ID" value="XM_022638010.1"/>
</dbReference>
<dbReference type="AlphaFoldDB" id="A0A1F5KZR8"/>